<dbReference type="AlphaFoldDB" id="A0A2T3FVT0"/>
<dbReference type="EMBL" id="PYLQ01000019">
    <property type="protein sequence ID" value="PST39351.1"/>
    <property type="molecule type" value="Genomic_DNA"/>
</dbReference>
<evidence type="ECO:0000313" key="1">
    <source>
        <dbReference type="EMBL" id="PST39351.1"/>
    </source>
</evidence>
<gene>
    <name evidence="1" type="ORF">C7U54_11240</name>
</gene>
<reference evidence="1 2" key="1">
    <citation type="journal article" date="2019" name="Int. J. Syst. Evol. Microbiol.">
        <title>Faecalibacillus intestinalis gen. nov., sp. nov. and Faecalibacillus faecis sp. nov., isolated from human faeces.</title>
        <authorList>
            <person name="Seo B."/>
            <person name="Jeon K."/>
            <person name="Baek I."/>
            <person name="Lee Y.M."/>
            <person name="Baek K."/>
            <person name="Ko G."/>
        </authorList>
    </citation>
    <scope>NUCLEOTIDE SEQUENCE [LARGE SCALE GENOMIC DNA]</scope>
    <source>
        <strain evidence="1 2">SNUG30099</strain>
    </source>
</reference>
<dbReference type="Proteomes" id="UP000240974">
    <property type="component" value="Unassembled WGS sequence"/>
</dbReference>
<comment type="caution">
    <text evidence="1">The sequence shown here is derived from an EMBL/GenBank/DDBJ whole genome shotgun (WGS) entry which is preliminary data.</text>
</comment>
<accession>A0A2T3FVT0</accession>
<evidence type="ECO:0000313" key="2">
    <source>
        <dbReference type="Proteomes" id="UP000240974"/>
    </source>
</evidence>
<sequence>MKELQIKEICQEIIDEQTKCNYSVEYILKNKDDIVRAVAVNKHTKSTIQLDIVDSRNHTQNLDHFNFNPDLFLFTDLERGYELVYAPLNVHYDIWRYVKENYETLIHKKGMNLYFDFCKRKDITENTMFLLSLNKIDISKFYQEKNGSYEIIKEIHINDDSIVIGYSPTSPSKFVTWETNGNRKYGFYTGHYFNDYEEAYKDMEKRSKYLLEQNLCRKRNFLRKNKTNRER</sequence>
<protein>
    <submittedName>
        <fullName evidence="1">Uncharacterized protein</fullName>
    </submittedName>
</protein>
<dbReference type="RefSeq" id="WP_107030346.1">
    <property type="nucleotide sequence ID" value="NZ_PYLQ01000019.1"/>
</dbReference>
<keyword evidence="2" id="KW-1185">Reference proteome</keyword>
<organism evidence="1 2">
    <name type="scientific">Faecalibacillus intestinalis</name>
    <dbReference type="NCBI Taxonomy" id="1982626"/>
    <lineage>
        <taxon>Bacteria</taxon>
        <taxon>Bacillati</taxon>
        <taxon>Bacillota</taxon>
        <taxon>Erysipelotrichia</taxon>
        <taxon>Erysipelotrichales</taxon>
        <taxon>Coprobacillaceae</taxon>
        <taxon>Faecalibacillus</taxon>
    </lineage>
</organism>
<proteinExistence type="predicted"/>
<name>A0A2T3FVT0_9FIRM</name>